<dbReference type="PROSITE" id="PS51755">
    <property type="entry name" value="OMPR_PHOB"/>
    <property type="match status" value="1"/>
</dbReference>
<keyword evidence="2" id="KW-0802">TPR repeat</keyword>
<dbReference type="Proteomes" id="UP000241618">
    <property type="component" value="Unassembled WGS sequence"/>
</dbReference>
<organism evidence="7 9">
    <name type="scientific">Photobacterium phosphoreum</name>
    <dbReference type="NCBI Taxonomy" id="659"/>
    <lineage>
        <taxon>Bacteria</taxon>
        <taxon>Pseudomonadati</taxon>
        <taxon>Pseudomonadota</taxon>
        <taxon>Gammaproteobacteria</taxon>
        <taxon>Vibrionales</taxon>
        <taxon>Vibrionaceae</taxon>
        <taxon>Photobacterium</taxon>
    </lineage>
</organism>
<dbReference type="InterPro" id="IPR016032">
    <property type="entry name" value="Sig_transdc_resp-reg_C-effctor"/>
</dbReference>
<feature type="transmembrane region" description="Helical" evidence="4">
    <location>
        <begin position="166"/>
        <end position="185"/>
    </location>
</feature>
<dbReference type="AlphaFoldDB" id="A0A2T3JM18"/>
<evidence type="ECO:0000313" key="8">
    <source>
        <dbReference type="Proteomes" id="UP000241405"/>
    </source>
</evidence>
<evidence type="ECO:0000313" key="9">
    <source>
        <dbReference type="Proteomes" id="UP000241618"/>
    </source>
</evidence>
<dbReference type="InterPro" id="IPR036388">
    <property type="entry name" value="WH-like_DNA-bd_sf"/>
</dbReference>
<proteinExistence type="predicted"/>
<evidence type="ECO:0000256" key="4">
    <source>
        <dbReference type="SAM" id="Phobius"/>
    </source>
</evidence>
<dbReference type="Pfam" id="PF00486">
    <property type="entry name" value="Trans_reg_C"/>
    <property type="match status" value="1"/>
</dbReference>
<accession>A0A2T3JM18</accession>
<name>A0A2T3JM18_PHOPO</name>
<keyword evidence="4" id="KW-0812">Transmembrane</keyword>
<evidence type="ECO:0000256" key="3">
    <source>
        <dbReference type="PROSITE-ProRule" id="PRU01091"/>
    </source>
</evidence>
<dbReference type="EMBL" id="PYMO01000020">
    <property type="protein sequence ID" value="PSU22471.1"/>
    <property type="molecule type" value="Genomic_DNA"/>
</dbReference>
<dbReference type="CDD" id="cd00383">
    <property type="entry name" value="trans_reg_C"/>
    <property type="match status" value="1"/>
</dbReference>
<sequence>MAWVNYKINNWLLITTENCLYKSGKNYIIEPRITKLLAFLAKHQGIVFTRDELIENVWDGAVVSEQVVTQSIFELRKILKKMDEDHWIVTIPKRGYKLDIDVQQIYVDPNTGFKLEEFHSSHEHTNDVSTHASFPAGPMTRAFNNTAKETPPATTTAADNAKWNHWFFDVCILTMLLITLVFISWSNEKVTPPTAALNPRLINIVSAPQSATNQLYSLANIIKDTLFKSTNYISSFSHQPNAGKTLSLYVNQHHQLHIELFNNISKTIMLRKNLSLDSNNAYLIIEKLLNDLIQSLNYNHQQTQYYIAITNPDILYDYLELPTVITTDNQTNTHYIEKINTLIQSYPQNSYLLAQRYLAYAILLTTNNKITSMPTLMNYGKVLVKNITLNKQPEPTEVYDALALNELYQGNLAASDHYLSLAKSQSQQNTALRYILLGKISELTNKKQQANEYYSMALYLSPDQETRILCEKLVFISQINTTESTPRH</sequence>
<comment type="caution">
    <text evidence="7">The sequence shown here is derived from an EMBL/GenBank/DDBJ whole genome shotgun (WGS) entry which is preliminary data.</text>
</comment>
<feature type="domain" description="OmpR/PhoB-type" evidence="5">
    <location>
        <begin position="3"/>
        <end position="100"/>
    </location>
</feature>
<gene>
    <name evidence="7" type="ORF">C9J18_14710</name>
    <name evidence="6" type="ORF">CTM96_15975</name>
</gene>
<dbReference type="Proteomes" id="UP000241405">
    <property type="component" value="Unassembled WGS sequence"/>
</dbReference>
<dbReference type="GO" id="GO:0006355">
    <property type="term" value="P:regulation of DNA-templated transcription"/>
    <property type="evidence" value="ECO:0007669"/>
    <property type="project" value="InterPro"/>
</dbReference>
<dbReference type="SUPFAM" id="SSF46894">
    <property type="entry name" value="C-terminal effector domain of the bipartite response regulators"/>
    <property type="match status" value="1"/>
</dbReference>
<evidence type="ECO:0000256" key="2">
    <source>
        <dbReference type="PROSITE-ProRule" id="PRU00339"/>
    </source>
</evidence>
<feature type="DNA-binding region" description="OmpR/PhoB-type" evidence="3">
    <location>
        <begin position="3"/>
        <end position="100"/>
    </location>
</feature>
<reference evidence="8 9" key="1">
    <citation type="submission" date="2018-03" db="EMBL/GenBank/DDBJ databases">
        <title>Whole genome sequencing of Histamine producing bacteria.</title>
        <authorList>
            <person name="Butler K."/>
        </authorList>
    </citation>
    <scope>NUCLEOTIDE SEQUENCE [LARGE SCALE GENOMIC DNA]</scope>
    <source>
        <strain evidence="7 9">FS-6.1</strain>
        <strain evidence="6 8">FS-6.2</strain>
    </source>
</reference>
<dbReference type="InterPro" id="IPR011990">
    <property type="entry name" value="TPR-like_helical_dom_sf"/>
</dbReference>
<evidence type="ECO:0000313" key="6">
    <source>
        <dbReference type="EMBL" id="PSU22471.1"/>
    </source>
</evidence>
<dbReference type="InterPro" id="IPR001867">
    <property type="entry name" value="OmpR/PhoB-type_DNA-bd"/>
</dbReference>
<keyword evidence="8" id="KW-1185">Reference proteome</keyword>
<keyword evidence="4" id="KW-1133">Transmembrane helix</keyword>
<dbReference type="SMART" id="SM00862">
    <property type="entry name" value="Trans_reg_C"/>
    <property type="match status" value="1"/>
</dbReference>
<feature type="repeat" description="TPR" evidence="2">
    <location>
        <begin position="431"/>
        <end position="464"/>
    </location>
</feature>
<evidence type="ECO:0000313" key="7">
    <source>
        <dbReference type="EMBL" id="PSU49986.1"/>
    </source>
</evidence>
<dbReference type="GO" id="GO:0003677">
    <property type="term" value="F:DNA binding"/>
    <property type="evidence" value="ECO:0007669"/>
    <property type="project" value="UniProtKB-UniRule"/>
</dbReference>
<dbReference type="EMBL" id="PYMP01000015">
    <property type="protein sequence ID" value="PSU49986.1"/>
    <property type="molecule type" value="Genomic_DNA"/>
</dbReference>
<dbReference type="RefSeq" id="WP_107190376.1">
    <property type="nucleotide sequence ID" value="NZ_PYMN01000014.1"/>
</dbReference>
<dbReference type="Gene3D" id="1.10.10.10">
    <property type="entry name" value="Winged helix-like DNA-binding domain superfamily/Winged helix DNA-binding domain"/>
    <property type="match status" value="1"/>
</dbReference>
<dbReference type="Gene3D" id="1.25.40.10">
    <property type="entry name" value="Tetratricopeptide repeat domain"/>
    <property type="match status" value="1"/>
</dbReference>
<dbReference type="InterPro" id="IPR019734">
    <property type="entry name" value="TPR_rpt"/>
</dbReference>
<dbReference type="PROSITE" id="PS50005">
    <property type="entry name" value="TPR"/>
    <property type="match status" value="1"/>
</dbReference>
<evidence type="ECO:0000256" key="1">
    <source>
        <dbReference type="ARBA" id="ARBA00023125"/>
    </source>
</evidence>
<evidence type="ECO:0000259" key="5">
    <source>
        <dbReference type="PROSITE" id="PS51755"/>
    </source>
</evidence>
<protein>
    <recommendedName>
        <fullName evidence="5">OmpR/PhoB-type domain-containing protein</fullName>
    </recommendedName>
</protein>
<keyword evidence="1 3" id="KW-0238">DNA-binding</keyword>
<keyword evidence="4" id="KW-0472">Membrane</keyword>
<dbReference type="GO" id="GO:0000160">
    <property type="term" value="P:phosphorelay signal transduction system"/>
    <property type="evidence" value="ECO:0007669"/>
    <property type="project" value="InterPro"/>
</dbReference>